<dbReference type="EMBL" id="BSFF01000001">
    <property type="protein sequence ID" value="GLK54398.1"/>
    <property type="molecule type" value="Genomic_DNA"/>
</dbReference>
<evidence type="ECO:0000313" key="4">
    <source>
        <dbReference type="Proteomes" id="UP001143400"/>
    </source>
</evidence>
<reference evidence="1" key="1">
    <citation type="journal article" date="2014" name="Int. J. Syst. Evol. Microbiol.">
        <title>Complete genome sequence of Corynebacterium casei LMG S-19264T (=DSM 44701T), isolated from a smear-ripened cheese.</title>
        <authorList>
            <consortium name="US DOE Joint Genome Institute (JGI-PGF)"/>
            <person name="Walter F."/>
            <person name="Albersmeier A."/>
            <person name="Kalinowski J."/>
            <person name="Ruckert C."/>
        </authorList>
    </citation>
    <scope>NUCLEOTIDE SEQUENCE</scope>
    <source>
        <strain evidence="1">VKM B-1606</strain>
    </source>
</reference>
<proteinExistence type="predicted"/>
<dbReference type="Proteomes" id="UP001143400">
    <property type="component" value="Unassembled WGS sequence"/>
</dbReference>
<accession>A0A9W6IQM1</accession>
<sequence length="224" mass="26149">MLMAWIRADEKEFFDNFRADAANNIAPDRLSPEKKKEIFAKSIAKSKHINFINADMIYKLIYDRANESGFAPIFDKATHLVTTNKHILTEDMNINFVFKDPMDNYVYEFMYNNLSLLMMYACYVQISLYSEMAEMDQNYISSLMITNLGAYSGLFLNGKSEMVSFVNESMKEFLECPRCKCKFKLKKAESARFFINEVAKCSECGHEHQFPLRWLLSKVEIELD</sequence>
<dbReference type="EMBL" id="JAFBCY010000002">
    <property type="protein sequence ID" value="MBM7851340.1"/>
    <property type="molecule type" value="Genomic_DNA"/>
</dbReference>
<dbReference type="RefSeq" id="WP_204949730.1">
    <property type="nucleotide sequence ID" value="NZ_BSFF01000001.1"/>
</dbReference>
<evidence type="ECO:0000313" key="3">
    <source>
        <dbReference type="Proteomes" id="UP000758856"/>
    </source>
</evidence>
<evidence type="ECO:0000313" key="1">
    <source>
        <dbReference type="EMBL" id="GLK54398.1"/>
    </source>
</evidence>
<gene>
    <name evidence="1" type="ORF">GCM10008170_04170</name>
    <name evidence="2" type="ORF">JOD31_001565</name>
</gene>
<evidence type="ECO:0000313" key="2">
    <source>
        <dbReference type="EMBL" id="MBM7851340.1"/>
    </source>
</evidence>
<keyword evidence="2" id="KW-0396">Initiation factor</keyword>
<reference evidence="1" key="3">
    <citation type="submission" date="2023-01" db="EMBL/GenBank/DDBJ databases">
        <authorList>
            <person name="Sun Q."/>
            <person name="Evtushenko L."/>
        </authorList>
    </citation>
    <scope>NUCLEOTIDE SEQUENCE</scope>
    <source>
        <strain evidence="1">VKM B-1606</strain>
    </source>
</reference>
<dbReference type="Proteomes" id="UP000758856">
    <property type="component" value="Unassembled WGS sequence"/>
</dbReference>
<dbReference type="AlphaFoldDB" id="A0A9W6IQM1"/>
<protein>
    <submittedName>
        <fullName evidence="2">Translation initiation factor 2 beta subunit (eIF-2beta)/eIF-5</fullName>
    </submittedName>
</protein>
<comment type="caution">
    <text evidence="1">The sequence shown here is derived from an EMBL/GenBank/DDBJ whole genome shotgun (WGS) entry which is preliminary data.</text>
</comment>
<reference evidence="2 3" key="2">
    <citation type="submission" date="2021-01" db="EMBL/GenBank/DDBJ databases">
        <title>Genomic Encyclopedia of Type Strains, Phase IV (KMG-IV): sequencing the most valuable type-strain genomes for metagenomic binning, comparative biology and taxonomic classification.</title>
        <authorList>
            <person name="Goeker M."/>
        </authorList>
    </citation>
    <scope>NUCLEOTIDE SEQUENCE [LARGE SCALE GENOMIC DNA]</scope>
    <source>
        <strain evidence="2 3">DSM 6130</strain>
    </source>
</reference>
<keyword evidence="3" id="KW-1185">Reference proteome</keyword>
<organism evidence="1 4">
    <name type="scientific">Methylopila capsulata</name>
    <dbReference type="NCBI Taxonomy" id="61654"/>
    <lineage>
        <taxon>Bacteria</taxon>
        <taxon>Pseudomonadati</taxon>
        <taxon>Pseudomonadota</taxon>
        <taxon>Alphaproteobacteria</taxon>
        <taxon>Hyphomicrobiales</taxon>
        <taxon>Methylopilaceae</taxon>
        <taxon>Methylopila</taxon>
    </lineage>
</organism>
<dbReference type="GO" id="GO:0003743">
    <property type="term" value="F:translation initiation factor activity"/>
    <property type="evidence" value="ECO:0007669"/>
    <property type="project" value="UniProtKB-KW"/>
</dbReference>
<name>A0A9W6IQM1_9HYPH</name>
<keyword evidence="2" id="KW-0648">Protein biosynthesis</keyword>